<dbReference type="AlphaFoldDB" id="A0A1L9X734"/>
<dbReference type="EMBL" id="KV878971">
    <property type="protein sequence ID" value="OJK04260.1"/>
    <property type="molecule type" value="Genomic_DNA"/>
</dbReference>
<dbReference type="GeneID" id="30977076"/>
<dbReference type="OrthoDB" id="10590509at2759"/>
<dbReference type="RefSeq" id="XP_020060599.1">
    <property type="nucleotide sequence ID" value="XM_020203262.1"/>
</dbReference>
<evidence type="ECO:0000313" key="3">
    <source>
        <dbReference type="Proteomes" id="UP000184546"/>
    </source>
</evidence>
<evidence type="ECO:0000256" key="1">
    <source>
        <dbReference type="SAM" id="MobiDB-lite"/>
    </source>
</evidence>
<dbReference type="SUPFAM" id="SSF48403">
    <property type="entry name" value="Ankyrin repeat"/>
    <property type="match status" value="1"/>
</dbReference>
<evidence type="ECO:0000313" key="2">
    <source>
        <dbReference type="EMBL" id="OJK04260.1"/>
    </source>
</evidence>
<proteinExistence type="predicted"/>
<sequence length="354" mass="39264">MFEQVTSLLGSMRLQTTILRSSGSFFMPVQISTTHVARVRAQHLSSAQPSPHYRNDPRPPRGAGDAIGPRNRRRDDPQNEWSYLRSHAAVRHLEQRGGSGPHATVWQDEGSVQQARAEIHLPPRDRCNRGPRRNCCDAPPRAHRARQVGSPLSDCPAPRDHRRPLRRHTQHGPGRHRRTVAAGRRGRQRPEQLQLMRAARNQHPGALQLLLEAGTDPNHTQSASEGPLASAVDSLGCRFHDPRHPMGYAPFLCTLDHTRVELAAEQILPRIPRTLCLLFRHGADPRRAGGAAVLLRAVTAESWLTARFITAKGARIIIKNDDFEPEAQAALGCAAGDYDFESVVAILEVEGLKI</sequence>
<dbReference type="Gene3D" id="1.25.40.20">
    <property type="entry name" value="Ankyrin repeat-containing domain"/>
    <property type="match status" value="1"/>
</dbReference>
<protein>
    <submittedName>
        <fullName evidence="2">Uncharacterized protein</fullName>
    </submittedName>
</protein>
<feature type="region of interest" description="Disordered" evidence="1">
    <location>
        <begin position="43"/>
        <end position="79"/>
    </location>
</feature>
<dbReference type="VEuPathDB" id="FungiDB:ASPACDRAFT_57579"/>
<keyword evidence="3" id="KW-1185">Reference proteome</keyword>
<dbReference type="InterPro" id="IPR036770">
    <property type="entry name" value="Ankyrin_rpt-contain_sf"/>
</dbReference>
<feature type="compositionally biased region" description="Basic residues" evidence="1">
    <location>
        <begin position="160"/>
        <end position="187"/>
    </location>
</feature>
<dbReference type="Proteomes" id="UP000184546">
    <property type="component" value="Unassembled WGS sequence"/>
</dbReference>
<gene>
    <name evidence="2" type="ORF">ASPACDRAFT_57579</name>
</gene>
<accession>A0A1L9X734</accession>
<feature type="region of interest" description="Disordered" evidence="1">
    <location>
        <begin position="138"/>
        <end position="188"/>
    </location>
</feature>
<reference evidence="3" key="1">
    <citation type="journal article" date="2017" name="Genome Biol.">
        <title>Comparative genomics reveals high biological diversity and specific adaptations in the industrially and medically important fungal genus Aspergillus.</title>
        <authorList>
            <person name="de Vries R.P."/>
            <person name="Riley R."/>
            <person name="Wiebenga A."/>
            <person name="Aguilar-Osorio G."/>
            <person name="Amillis S."/>
            <person name="Uchima C.A."/>
            <person name="Anderluh G."/>
            <person name="Asadollahi M."/>
            <person name="Askin M."/>
            <person name="Barry K."/>
            <person name="Battaglia E."/>
            <person name="Bayram O."/>
            <person name="Benocci T."/>
            <person name="Braus-Stromeyer S.A."/>
            <person name="Caldana C."/>
            <person name="Canovas D."/>
            <person name="Cerqueira G.C."/>
            <person name="Chen F."/>
            <person name="Chen W."/>
            <person name="Choi C."/>
            <person name="Clum A."/>
            <person name="Dos Santos R.A."/>
            <person name="Damasio A.R."/>
            <person name="Diallinas G."/>
            <person name="Emri T."/>
            <person name="Fekete E."/>
            <person name="Flipphi M."/>
            <person name="Freyberg S."/>
            <person name="Gallo A."/>
            <person name="Gournas C."/>
            <person name="Habgood R."/>
            <person name="Hainaut M."/>
            <person name="Harispe M.L."/>
            <person name="Henrissat B."/>
            <person name="Hilden K.S."/>
            <person name="Hope R."/>
            <person name="Hossain A."/>
            <person name="Karabika E."/>
            <person name="Karaffa L."/>
            <person name="Karanyi Z."/>
            <person name="Krasevec N."/>
            <person name="Kuo A."/>
            <person name="Kusch H."/>
            <person name="LaButti K."/>
            <person name="Lagendijk E.L."/>
            <person name="Lapidus A."/>
            <person name="Levasseur A."/>
            <person name="Lindquist E."/>
            <person name="Lipzen A."/>
            <person name="Logrieco A.F."/>
            <person name="MacCabe A."/>
            <person name="Maekelae M.R."/>
            <person name="Malavazi I."/>
            <person name="Melin P."/>
            <person name="Meyer V."/>
            <person name="Mielnichuk N."/>
            <person name="Miskei M."/>
            <person name="Molnar A.P."/>
            <person name="Mule G."/>
            <person name="Ngan C.Y."/>
            <person name="Orejas M."/>
            <person name="Orosz E."/>
            <person name="Ouedraogo J.P."/>
            <person name="Overkamp K.M."/>
            <person name="Park H.-S."/>
            <person name="Perrone G."/>
            <person name="Piumi F."/>
            <person name="Punt P.J."/>
            <person name="Ram A.F."/>
            <person name="Ramon A."/>
            <person name="Rauscher S."/>
            <person name="Record E."/>
            <person name="Riano-Pachon D.M."/>
            <person name="Robert V."/>
            <person name="Roehrig J."/>
            <person name="Ruller R."/>
            <person name="Salamov A."/>
            <person name="Salih N.S."/>
            <person name="Samson R.A."/>
            <person name="Sandor E."/>
            <person name="Sanguinetti M."/>
            <person name="Schuetze T."/>
            <person name="Sepcic K."/>
            <person name="Shelest E."/>
            <person name="Sherlock G."/>
            <person name="Sophianopoulou V."/>
            <person name="Squina F.M."/>
            <person name="Sun H."/>
            <person name="Susca A."/>
            <person name="Todd R.B."/>
            <person name="Tsang A."/>
            <person name="Unkles S.E."/>
            <person name="van de Wiele N."/>
            <person name="van Rossen-Uffink D."/>
            <person name="Oliveira J.V."/>
            <person name="Vesth T.C."/>
            <person name="Visser J."/>
            <person name="Yu J.-H."/>
            <person name="Zhou M."/>
            <person name="Andersen M.R."/>
            <person name="Archer D.B."/>
            <person name="Baker S.E."/>
            <person name="Benoit I."/>
            <person name="Brakhage A.A."/>
            <person name="Braus G.H."/>
            <person name="Fischer R."/>
            <person name="Frisvad J.C."/>
            <person name="Goldman G.H."/>
            <person name="Houbraken J."/>
            <person name="Oakley B."/>
            <person name="Pocsi I."/>
            <person name="Scazzocchio C."/>
            <person name="Seiboth B."/>
            <person name="vanKuyk P.A."/>
            <person name="Wortman J."/>
            <person name="Dyer P.S."/>
            <person name="Grigoriev I.V."/>
        </authorList>
    </citation>
    <scope>NUCLEOTIDE SEQUENCE [LARGE SCALE GENOMIC DNA]</scope>
    <source>
        <strain evidence="3">ATCC 16872 / CBS 172.66 / WB 5094</strain>
    </source>
</reference>
<organism evidence="2 3">
    <name type="scientific">Aspergillus aculeatus (strain ATCC 16872 / CBS 172.66 / WB 5094)</name>
    <dbReference type="NCBI Taxonomy" id="690307"/>
    <lineage>
        <taxon>Eukaryota</taxon>
        <taxon>Fungi</taxon>
        <taxon>Dikarya</taxon>
        <taxon>Ascomycota</taxon>
        <taxon>Pezizomycotina</taxon>
        <taxon>Eurotiomycetes</taxon>
        <taxon>Eurotiomycetidae</taxon>
        <taxon>Eurotiales</taxon>
        <taxon>Aspergillaceae</taxon>
        <taxon>Aspergillus</taxon>
        <taxon>Aspergillus subgen. Circumdati</taxon>
    </lineage>
</organism>
<name>A0A1L9X734_ASPA1</name>